<evidence type="ECO:0000256" key="3">
    <source>
        <dbReference type="ARBA" id="ARBA00022448"/>
    </source>
</evidence>
<dbReference type="AlphaFoldDB" id="A0A9N9UI95"/>
<evidence type="ECO:0000256" key="5">
    <source>
        <dbReference type="ARBA" id="ARBA00022989"/>
    </source>
</evidence>
<evidence type="ECO:0000256" key="1">
    <source>
        <dbReference type="ARBA" id="ARBA00004141"/>
    </source>
</evidence>
<feature type="transmembrane region" description="Helical" evidence="8">
    <location>
        <begin position="491"/>
        <end position="507"/>
    </location>
</feature>
<evidence type="ECO:0000256" key="4">
    <source>
        <dbReference type="ARBA" id="ARBA00022692"/>
    </source>
</evidence>
<organism evidence="10 11">
    <name type="scientific">Clonostachys byssicola</name>
    <dbReference type="NCBI Taxonomy" id="160290"/>
    <lineage>
        <taxon>Eukaryota</taxon>
        <taxon>Fungi</taxon>
        <taxon>Dikarya</taxon>
        <taxon>Ascomycota</taxon>
        <taxon>Pezizomycotina</taxon>
        <taxon>Sordariomycetes</taxon>
        <taxon>Hypocreomycetidae</taxon>
        <taxon>Hypocreales</taxon>
        <taxon>Bionectriaceae</taxon>
        <taxon>Clonostachys</taxon>
    </lineage>
</organism>
<protein>
    <recommendedName>
        <fullName evidence="9">Major facilitator superfamily (MFS) profile domain-containing protein</fullName>
    </recommendedName>
</protein>
<comment type="caution">
    <text evidence="10">The sequence shown here is derived from an EMBL/GenBank/DDBJ whole genome shotgun (WGS) entry which is preliminary data.</text>
</comment>
<dbReference type="NCBIfam" id="TIGR00879">
    <property type="entry name" value="SP"/>
    <property type="match status" value="1"/>
</dbReference>
<dbReference type="Pfam" id="PF00083">
    <property type="entry name" value="Sugar_tr"/>
    <property type="match status" value="1"/>
</dbReference>
<dbReference type="FunFam" id="1.20.1250.20:FF:000078">
    <property type="entry name" value="MFS maltose transporter, putative"/>
    <property type="match status" value="1"/>
</dbReference>
<dbReference type="EMBL" id="CABFNO020001448">
    <property type="protein sequence ID" value="CAG9988250.1"/>
    <property type="molecule type" value="Genomic_DNA"/>
</dbReference>
<dbReference type="PROSITE" id="PS00217">
    <property type="entry name" value="SUGAR_TRANSPORT_2"/>
    <property type="match status" value="1"/>
</dbReference>
<feature type="transmembrane region" description="Helical" evidence="8">
    <location>
        <begin position="419"/>
        <end position="441"/>
    </location>
</feature>
<feature type="transmembrane region" description="Helical" evidence="8">
    <location>
        <begin position="462"/>
        <end position="479"/>
    </location>
</feature>
<evidence type="ECO:0000256" key="6">
    <source>
        <dbReference type="ARBA" id="ARBA00023136"/>
    </source>
</evidence>
<feature type="domain" description="Major facilitator superfamily (MFS) profile" evidence="9">
    <location>
        <begin position="70"/>
        <end position="513"/>
    </location>
</feature>
<dbReference type="InterPro" id="IPR036259">
    <property type="entry name" value="MFS_trans_sf"/>
</dbReference>
<dbReference type="InterPro" id="IPR050360">
    <property type="entry name" value="MFS_Sugar_Transporters"/>
</dbReference>
<dbReference type="InterPro" id="IPR003663">
    <property type="entry name" value="Sugar/inositol_transpt"/>
</dbReference>
<dbReference type="PRINTS" id="PR00171">
    <property type="entry name" value="SUGRTRNSPORT"/>
</dbReference>
<feature type="transmembrane region" description="Helical" evidence="8">
    <location>
        <begin position="173"/>
        <end position="194"/>
    </location>
</feature>
<sequence>MAAPKNGSISLAAEHDEKAGHSDTNFGQEQVTWKQGSWTATMDDAKAANEHEHSLTVRQAIKSYPGAIFWSLVVSMSIIMEGYDTILIGSLYAYPAYAGRFGEINEATDTYQIEAKWQSAMGSGPQAGAIVGAILNGFVIQRFGYRPAFILGVLLMASFVFISVFGMSIELQAVGQILCGIPWGIFATIGPAYASELCPLSLRAYLTAYTNMCFATGQLIGAGVLKSFISRQDDWSWRIPFALQWLWIPILAVGSFFMPESPWYLVRSGKFAAAEKSTLRLMAKHEQPQAKPLVALMIHTNETERNMAEGTSYLDCFKGVDLRRTEIACVSFLGQITCGAQFAYSATYFFQQAGLDSETAYNLNVGGTGIAFCGTIVSWILMRHFGRRTLYMTGMSAMSLWLLIIGCLAIDTHNSSVKWVQSALCIVWLLTFSLTVGPVGWAIPAEVSSTRLRSKTVVLARTAYYVAQIVANVIQPYMMNPSAWNWKGKTGFFWFAFAFLTVVWAFFRQPETKGRSYEELDIMFEAKLPTRRFKEYHVNAYEEDGKYRVREV</sequence>
<dbReference type="Gene3D" id="1.20.1250.20">
    <property type="entry name" value="MFS general substrate transporter like domains"/>
    <property type="match status" value="1"/>
</dbReference>
<keyword evidence="3 7" id="KW-0813">Transport</keyword>
<dbReference type="PANTHER" id="PTHR48022">
    <property type="entry name" value="PLASTIDIC GLUCOSE TRANSPORTER 4"/>
    <property type="match status" value="1"/>
</dbReference>
<accession>A0A9N9UI95</accession>
<dbReference type="InterPro" id="IPR020846">
    <property type="entry name" value="MFS_dom"/>
</dbReference>
<evidence type="ECO:0000256" key="7">
    <source>
        <dbReference type="RuleBase" id="RU003346"/>
    </source>
</evidence>
<feature type="transmembrane region" description="Helical" evidence="8">
    <location>
        <begin position="148"/>
        <end position="167"/>
    </location>
</feature>
<dbReference type="GO" id="GO:0016020">
    <property type="term" value="C:membrane"/>
    <property type="evidence" value="ECO:0007669"/>
    <property type="project" value="UniProtKB-SubCell"/>
</dbReference>
<keyword evidence="5 8" id="KW-1133">Transmembrane helix</keyword>
<feature type="transmembrane region" description="Helical" evidence="8">
    <location>
        <begin position="361"/>
        <end position="382"/>
    </location>
</feature>
<dbReference type="InterPro" id="IPR005828">
    <property type="entry name" value="MFS_sugar_transport-like"/>
</dbReference>
<dbReference type="Proteomes" id="UP000754883">
    <property type="component" value="Unassembled WGS sequence"/>
</dbReference>
<evidence type="ECO:0000313" key="11">
    <source>
        <dbReference type="Proteomes" id="UP000754883"/>
    </source>
</evidence>
<evidence type="ECO:0000256" key="8">
    <source>
        <dbReference type="SAM" id="Phobius"/>
    </source>
</evidence>
<comment type="subcellular location">
    <subcellularLocation>
        <location evidence="1">Membrane</location>
        <topology evidence="1">Multi-pass membrane protein</topology>
    </subcellularLocation>
</comment>
<reference evidence="11" key="1">
    <citation type="submission" date="2019-06" db="EMBL/GenBank/DDBJ databases">
        <authorList>
            <person name="Broberg M."/>
        </authorList>
    </citation>
    <scope>NUCLEOTIDE SEQUENCE [LARGE SCALE GENOMIC DNA]</scope>
</reference>
<dbReference type="SUPFAM" id="SSF103473">
    <property type="entry name" value="MFS general substrate transporter"/>
    <property type="match status" value="1"/>
</dbReference>
<feature type="transmembrane region" description="Helical" evidence="8">
    <location>
        <begin position="389"/>
        <end position="413"/>
    </location>
</feature>
<dbReference type="GO" id="GO:0005351">
    <property type="term" value="F:carbohydrate:proton symporter activity"/>
    <property type="evidence" value="ECO:0007669"/>
    <property type="project" value="TreeGrafter"/>
</dbReference>
<evidence type="ECO:0000313" key="10">
    <source>
        <dbReference type="EMBL" id="CAG9988250.1"/>
    </source>
</evidence>
<dbReference type="OrthoDB" id="6612291at2759"/>
<feature type="transmembrane region" description="Helical" evidence="8">
    <location>
        <begin position="327"/>
        <end position="349"/>
    </location>
</feature>
<evidence type="ECO:0000256" key="2">
    <source>
        <dbReference type="ARBA" id="ARBA00010992"/>
    </source>
</evidence>
<feature type="transmembrane region" description="Helical" evidence="8">
    <location>
        <begin position="206"/>
        <end position="225"/>
    </location>
</feature>
<reference evidence="10 11" key="2">
    <citation type="submission" date="2021-10" db="EMBL/GenBank/DDBJ databases">
        <authorList>
            <person name="Piombo E."/>
        </authorList>
    </citation>
    <scope>NUCLEOTIDE SEQUENCE [LARGE SCALE GENOMIC DNA]</scope>
</reference>
<dbReference type="InterPro" id="IPR005829">
    <property type="entry name" value="Sugar_transporter_CS"/>
</dbReference>
<keyword evidence="4 8" id="KW-0812">Transmembrane</keyword>
<dbReference type="PROSITE" id="PS50850">
    <property type="entry name" value="MFS"/>
    <property type="match status" value="1"/>
</dbReference>
<feature type="transmembrane region" description="Helical" evidence="8">
    <location>
        <begin position="245"/>
        <end position="266"/>
    </location>
</feature>
<keyword evidence="6 8" id="KW-0472">Membrane</keyword>
<keyword evidence="11" id="KW-1185">Reference proteome</keyword>
<gene>
    <name evidence="10" type="ORF">CBYS24578_00016479</name>
</gene>
<proteinExistence type="inferred from homology"/>
<evidence type="ECO:0000259" key="9">
    <source>
        <dbReference type="PROSITE" id="PS50850"/>
    </source>
</evidence>
<dbReference type="PANTHER" id="PTHR48022:SF83">
    <property type="entry name" value="MAJOR FACILITATOR SUPERFAMILY (MFS) PROFILE DOMAIN-CONTAINING PROTEIN"/>
    <property type="match status" value="1"/>
</dbReference>
<name>A0A9N9UI95_9HYPO</name>
<comment type="similarity">
    <text evidence="2 7">Belongs to the major facilitator superfamily. Sugar transporter (TC 2.A.1.1) family.</text>
</comment>